<evidence type="ECO:0000313" key="3">
    <source>
        <dbReference type="Proteomes" id="UP000232323"/>
    </source>
</evidence>
<feature type="compositionally biased region" description="Polar residues" evidence="1">
    <location>
        <begin position="1"/>
        <end position="11"/>
    </location>
</feature>
<dbReference type="AlphaFoldDB" id="A0A250WWU6"/>
<name>A0A250WWU6_9CHLO</name>
<evidence type="ECO:0000256" key="1">
    <source>
        <dbReference type="SAM" id="MobiDB-lite"/>
    </source>
</evidence>
<dbReference type="Proteomes" id="UP000232323">
    <property type="component" value="Unassembled WGS sequence"/>
</dbReference>
<protein>
    <submittedName>
        <fullName evidence="2">Uncharacterized protein</fullName>
    </submittedName>
</protein>
<feature type="compositionally biased region" description="Low complexity" evidence="1">
    <location>
        <begin position="17"/>
        <end position="26"/>
    </location>
</feature>
<feature type="region of interest" description="Disordered" evidence="1">
    <location>
        <begin position="1"/>
        <end position="28"/>
    </location>
</feature>
<keyword evidence="3" id="KW-1185">Reference proteome</keyword>
<sequence>MFQHGTITTSDGLDGHTSATSSTPSSLPQPNRHLCVLVHFSISGNGNFMCQSGISPHQFHQCHHHVPLDPQRRLYPPSYAWLHLLPFLSFDQAVSPFSPRFLRYTLSLIREAAS</sequence>
<organism evidence="2 3">
    <name type="scientific">Chlamydomonas eustigma</name>
    <dbReference type="NCBI Taxonomy" id="1157962"/>
    <lineage>
        <taxon>Eukaryota</taxon>
        <taxon>Viridiplantae</taxon>
        <taxon>Chlorophyta</taxon>
        <taxon>core chlorophytes</taxon>
        <taxon>Chlorophyceae</taxon>
        <taxon>CS clade</taxon>
        <taxon>Chlamydomonadales</taxon>
        <taxon>Chlamydomonadaceae</taxon>
        <taxon>Chlamydomonas</taxon>
    </lineage>
</organism>
<accession>A0A250WWU6</accession>
<dbReference type="EMBL" id="BEGY01000011">
    <property type="protein sequence ID" value="GAX75323.1"/>
    <property type="molecule type" value="Genomic_DNA"/>
</dbReference>
<proteinExistence type="predicted"/>
<comment type="caution">
    <text evidence="2">The sequence shown here is derived from an EMBL/GenBank/DDBJ whole genome shotgun (WGS) entry which is preliminary data.</text>
</comment>
<reference evidence="2 3" key="1">
    <citation type="submission" date="2017-08" db="EMBL/GenBank/DDBJ databases">
        <title>Acidophilic green algal genome provides insights into adaptation to an acidic environment.</title>
        <authorList>
            <person name="Hirooka S."/>
            <person name="Hirose Y."/>
            <person name="Kanesaki Y."/>
            <person name="Higuchi S."/>
            <person name="Fujiwara T."/>
            <person name="Onuma R."/>
            <person name="Era A."/>
            <person name="Ohbayashi R."/>
            <person name="Uzuka A."/>
            <person name="Nozaki H."/>
            <person name="Yoshikawa H."/>
            <person name="Miyagishima S.Y."/>
        </authorList>
    </citation>
    <scope>NUCLEOTIDE SEQUENCE [LARGE SCALE GENOMIC DNA]</scope>
    <source>
        <strain evidence="2 3">NIES-2499</strain>
    </source>
</reference>
<evidence type="ECO:0000313" key="2">
    <source>
        <dbReference type="EMBL" id="GAX75323.1"/>
    </source>
</evidence>
<gene>
    <name evidence="2" type="ORF">CEUSTIGMA_g2768.t1</name>
</gene>